<dbReference type="EMBL" id="JBHRYO010000001">
    <property type="protein sequence ID" value="MFC3754934.1"/>
    <property type="molecule type" value="Genomic_DNA"/>
</dbReference>
<dbReference type="RefSeq" id="WP_290302217.1">
    <property type="nucleotide sequence ID" value="NZ_JAUFQR010000003.1"/>
</dbReference>
<feature type="domain" description="Secretion system C-terminal sorting" evidence="2">
    <location>
        <begin position="82"/>
        <end position="143"/>
    </location>
</feature>
<name>A0ABV7XS02_9FLAO</name>
<keyword evidence="1" id="KW-0732">Signal</keyword>
<comment type="caution">
    <text evidence="3">The sequence shown here is derived from an EMBL/GenBank/DDBJ whole genome shotgun (WGS) entry which is preliminary data.</text>
</comment>
<reference evidence="4" key="1">
    <citation type="journal article" date="2019" name="Int. J. Syst. Evol. Microbiol.">
        <title>The Global Catalogue of Microorganisms (GCM) 10K type strain sequencing project: providing services to taxonomists for standard genome sequencing and annotation.</title>
        <authorList>
            <consortium name="The Broad Institute Genomics Platform"/>
            <consortium name="The Broad Institute Genome Sequencing Center for Infectious Disease"/>
            <person name="Wu L."/>
            <person name="Ma J."/>
        </authorList>
    </citation>
    <scope>NUCLEOTIDE SEQUENCE [LARGE SCALE GENOMIC DNA]</scope>
    <source>
        <strain evidence="4">CECT 7798</strain>
    </source>
</reference>
<dbReference type="Proteomes" id="UP001595735">
    <property type="component" value="Unassembled WGS sequence"/>
</dbReference>
<evidence type="ECO:0000313" key="3">
    <source>
        <dbReference type="EMBL" id="MFC3754934.1"/>
    </source>
</evidence>
<gene>
    <name evidence="3" type="ORF">ACFONJ_02950</name>
</gene>
<dbReference type="NCBIfam" id="TIGR04183">
    <property type="entry name" value="Por_Secre_tail"/>
    <property type="match status" value="1"/>
</dbReference>
<evidence type="ECO:0000313" key="4">
    <source>
        <dbReference type="Proteomes" id="UP001595735"/>
    </source>
</evidence>
<protein>
    <submittedName>
        <fullName evidence="3">T9SS type A sorting domain-containing protein</fullName>
    </submittedName>
</protein>
<sequence>MKKIYLLGGLFFTVLFYSQSLVGGINSGSTSSETLIHTVGEIYVIPTNPDHQNTGTPGILYQTVLNVLGVNEVIAEQEKVSVYPNPTANYITLNVSSRIKPREVMIYDMSGKLISQKEIKENRIDLSFLTQGIYMLIFKDSELKPVKVIKK</sequence>
<evidence type="ECO:0000256" key="1">
    <source>
        <dbReference type="ARBA" id="ARBA00022729"/>
    </source>
</evidence>
<dbReference type="InterPro" id="IPR026444">
    <property type="entry name" value="Secre_tail"/>
</dbReference>
<dbReference type="Pfam" id="PF18962">
    <property type="entry name" value="Por_Secre_tail"/>
    <property type="match status" value="1"/>
</dbReference>
<proteinExistence type="predicted"/>
<evidence type="ECO:0000259" key="2">
    <source>
        <dbReference type="Pfam" id="PF18962"/>
    </source>
</evidence>
<organism evidence="3 4">
    <name type="scientific">Chryseobacterium tructae</name>
    <dbReference type="NCBI Taxonomy" id="1037380"/>
    <lineage>
        <taxon>Bacteria</taxon>
        <taxon>Pseudomonadati</taxon>
        <taxon>Bacteroidota</taxon>
        <taxon>Flavobacteriia</taxon>
        <taxon>Flavobacteriales</taxon>
        <taxon>Weeksellaceae</taxon>
        <taxon>Chryseobacterium group</taxon>
        <taxon>Chryseobacterium</taxon>
    </lineage>
</organism>
<accession>A0ABV7XS02</accession>
<keyword evidence="4" id="KW-1185">Reference proteome</keyword>